<dbReference type="Proteomes" id="UP000806378">
    <property type="component" value="Unassembled WGS sequence"/>
</dbReference>
<evidence type="ECO:0000256" key="7">
    <source>
        <dbReference type="PROSITE-ProRule" id="PRU00023"/>
    </source>
</evidence>
<evidence type="ECO:0000256" key="4">
    <source>
        <dbReference type="ARBA" id="ARBA00022989"/>
    </source>
</evidence>
<keyword evidence="5 7" id="KW-0040">ANK repeat</keyword>
<feature type="repeat" description="ANK" evidence="7">
    <location>
        <begin position="287"/>
        <end position="310"/>
    </location>
</feature>
<keyword evidence="6 8" id="KW-0472">Membrane</keyword>
<evidence type="ECO:0000259" key="9">
    <source>
        <dbReference type="Pfam" id="PF13962"/>
    </source>
</evidence>
<evidence type="ECO:0000256" key="2">
    <source>
        <dbReference type="ARBA" id="ARBA00022692"/>
    </source>
</evidence>
<dbReference type="PROSITE" id="PS50297">
    <property type="entry name" value="ANK_REP_REGION"/>
    <property type="match status" value="3"/>
</dbReference>
<name>A0A8T0CY24_CORYI</name>
<dbReference type="InterPro" id="IPR002110">
    <property type="entry name" value="Ankyrin_rpt"/>
</dbReference>
<feature type="transmembrane region" description="Helical" evidence="8">
    <location>
        <begin position="565"/>
        <end position="598"/>
    </location>
</feature>
<dbReference type="PANTHER" id="PTHR24186:SF46">
    <property type="entry name" value="PROTEIN ACCELERATED CELL DEATH 6-LIKE"/>
    <property type="match status" value="1"/>
</dbReference>
<keyword evidence="11" id="KW-1185">Reference proteome</keyword>
<keyword evidence="4 8" id="KW-1133">Transmembrane helix</keyword>
<proteinExistence type="predicted"/>
<comment type="subcellular location">
    <subcellularLocation>
        <location evidence="1">Membrane</location>
        <topology evidence="1">Multi-pass membrane protein</topology>
    </subcellularLocation>
</comment>
<dbReference type="InterPro" id="IPR026961">
    <property type="entry name" value="PGG_dom"/>
</dbReference>
<evidence type="ECO:0000313" key="11">
    <source>
        <dbReference type="Proteomes" id="UP000806378"/>
    </source>
</evidence>
<comment type="caution">
    <text evidence="10">The sequence shown here is derived from an EMBL/GenBank/DDBJ whole genome shotgun (WGS) entry which is preliminary data.</text>
</comment>
<dbReference type="Gramene" id="rna-gnl|WGS:JABURB|Cocit.L0582.1">
    <property type="protein sequence ID" value="cds-KAF7852054.1"/>
    <property type="gene ID" value="gene-BT93_L0582"/>
</dbReference>
<feature type="repeat" description="ANK" evidence="7">
    <location>
        <begin position="117"/>
        <end position="149"/>
    </location>
</feature>
<dbReference type="Pfam" id="PF12796">
    <property type="entry name" value="Ank_2"/>
    <property type="match status" value="4"/>
</dbReference>
<dbReference type="SUPFAM" id="SSF48403">
    <property type="entry name" value="Ankyrin repeat"/>
    <property type="match status" value="1"/>
</dbReference>
<dbReference type="PANTHER" id="PTHR24186">
    <property type="entry name" value="PROTEIN PHOSPHATASE 1 REGULATORY SUBUNIT"/>
    <property type="match status" value="1"/>
</dbReference>
<dbReference type="PROSITE" id="PS50088">
    <property type="entry name" value="ANK_REPEAT"/>
    <property type="match status" value="3"/>
</dbReference>
<evidence type="ECO:0000313" key="10">
    <source>
        <dbReference type="EMBL" id="KAF7852054.1"/>
    </source>
</evidence>
<feature type="transmembrane region" description="Helical" evidence="8">
    <location>
        <begin position="532"/>
        <end position="559"/>
    </location>
</feature>
<dbReference type="Pfam" id="PF13962">
    <property type="entry name" value="PGG"/>
    <property type="match status" value="1"/>
</dbReference>
<feature type="domain" description="PGG" evidence="9">
    <location>
        <begin position="451"/>
        <end position="559"/>
    </location>
</feature>
<gene>
    <name evidence="10" type="ORF">BT93_L0582</name>
</gene>
<organism evidence="10 11">
    <name type="scientific">Corymbia citriodora subsp. variegata</name>
    <dbReference type="NCBI Taxonomy" id="360336"/>
    <lineage>
        <taxon>Eukaryota</taxon>
        <taxon>Viridiplantae</taxon>
        <taxon>Streptophyta</taxon>
        <taxon>Embryophyta</taxon>
        <taxon>Tracheophyta</taxon>
        <taxon>Spermatophyta</taxon>
        <taxon>Magnoliopsida</taxon>
        <taxon>eudicotyledons</taxon>
        <taxon>Gunneridae</taxon>
        <taxon>Pentapetalae</taxon>
        <taxon>rosids</taxon>
        <taxon>malvids</taxon>
        <taxon>Myrtales</taxon>
        <taxon>Myrtaceae</taxon>
        <taxon>Myrtoideae</taxon>
        <taxon>Eucalypteae</taxon>
        <taxon>Corymbia</taxon>
    </lineage>
</organism>
<dbReference type="Gene3D" id="1.25.40.20">
    <property type="entry name" value="Ankyrin repeat-containing domain"/>
    <property type="match status" value="2"/>
</dbReference>
<dbReference type="EMBL" id="MU089520">
    <property type="protein sequence ID" value="KAF7852054.1"/>
    <property type="molecule type" value="Genomic_DNA"/>
</dbReference>
<dbReference type="SMART" id="SM00248">
    <property type="entry name" value="ANK"/>
    <property type="match status" value="9"/>
</dbReference>
<evidence type="ECO:0000256" key="6">
    <source>
        <dbReference type="ARBA" id="ARBA00023136"/>
    </source>
</evidence>
<evidence type="ECO:0000256" key="5">
    <source>
        <dbReference type="ARBA" id="ARBA00023043"/>
    </source>
</evidence>
<sequence length="649" mass="72312">MECDRVSVTINDDEIWEQRRARLKEIESVCGTHLQAESKYRMYLRLHPAVKKGNIDDFIEALKKCCAEERISLSNVINIQGPSQNSLLHIAAGIETADILRALEDVHDEQLNMTNYQGDTALHIAARAGRICTAELLLRWGIIVDKPNDAGNTALHEAVNNRHYELTRLLLNNGSRSVNKKNNENKCPLYLAVETGDSKILDLLMKLAKEHELPASQIEGMSPVHGAVIYRRIELLKKMSKQKKDLFKLQDAQSGTPLHLAASANYVEEVKFFVGEFAWYAHVDDEEGYLPIHVACKMGHLETFEVLLQHCLDPEEVLDLKKGQNILHIAAKYGMIKIVVNILFNPKLEKLINMKDKEGNTPLHVAILKLQNLVLTFLILQDVVELQLMNNGNLTALDIADEQRKKVDGLRERLIYSSLVIVGARRSVYKAIFQPKGLDPIKDLEPRHCDRLKDVANTRLVVATIIASMTFAAGFSVPGGYIDSGVDAGFAMLLNKPMYGVFVIGNNIALYSSIIAIAILHWADSSNWDDMVYVLSIARTPVVIALDAICVAFMAGIYLTISKCTWIAIVALIFGITALIVILSLHIVCSSGILFKLVRVEMSAAKRLMSFTRKSIKRRAIDITPGMPGRAFDILEGHEEPLPNVGGED</sequence>
<evidence type="ECO:0000256" key="3">
    <source>
        <dbReference type="ARBA" id="ARBA00022737"/>
    </source>
</evidence>
<evidence type="ECO:0000256" key="1">
    <source>
        <dbReference type="ARBA" id="ARBA00004141"/>
    </source>
</evidence>
<evidence type="ECO:0000256" key="8">
    <source>
        <dbReference type="SAM" id="Phobius"/>
    </source>
</evidence>
<keyword evidence="3" id="KW-0677">Repeat</keyword>
<feature type="transmembrane region" description="Helical" evidence="8">
    <location>
        <begin position="460"/>
        <end position="478"/>
    </location>
</feature>
<accession>A0A8T0CY24</accession>
<reference evidence="10" key="1">
    <citation type="submission" date="2020-05" db="EMBL/GenBank/DDBJ databases">
        <title>WGS assembly of Corymbia citriodora subspecies variegata.</title>
        <authorList>
            <person name="Barry K."/>
            <person name="Hundley H."/>
            <person name="Shu S."/>
            <person name="Jenkins J."/>
            <person name="Grimwood J."/>
            <person name="Baten A."/>
        </authorList>
    </citation>
    <scope>NUCLEOTIDE SEQUENCE</scope>
    <source>
        <strain evidence="10">CV2-018</strain>
    </source>
</reference>
<dbReference type="OrthoDB" id="546406at2759"/>
<keyword evidence="2 8" id="KW-0812">Transmembrane</keyword>
<dbReference type="AlphaFoldDB" id="A0A8T0CY24"/>
<feature type="transmembrane region" description="Helical" evidence="8">
    <location>
        <begin position="498"/>
        <end position="520"/>
    </location>
</feature>
<dbReference type="GO" id="GO:0005886">
    <property type="term" value="C:plasma membrane"/>
    <property type="evidence" value="ECO:0007669"/>
    <property type="project" value="TreeGrafter"/>
</dbReference>
<feature type="repeat" description="ANK" evidence="7">
    <location>
        <begin position="150"/>
        <end position="182"/>
    </location>
</feature>
<dbReference type="InterPro" id="IPR036770">
    <property type="entry name" value="Ankyrin_rpt-contain_sf"/>
</dbReference>
<protein>
    <recommendedName>
        <fullName evidence="9">PGG domain-containing protein</fullName>
    </recommendedName>
</protein>